<evidence type="ECO:0000313" key="2">
    <source>
        <dbReference type="Proteomes" id="UP000532936"/>
    </source>
</evidence>
<protein>
    <submittedName>
        <fullName evidence="1">Uncharacterized protein</fullName>
    </submittedName>
</protein>
<comment type="caution">
    <text evidence="1">The sequence shown here is derived from an EMBL/GenBank/DDBJ whole genome shotgun (WGS) entry which is preliminary data.</text>
</comment>
<sequence>MNTQPLKTFMPLFRSWFDTARLADKLGGSGLSGSEDNLLADLDLGPMVEAETSLLNHQPANAAEAACLLEVVRQNIADAGRSDGLDLRAIVAVQIWLADASAGALGGEPVERVLRQTQV</sequence>
<dbReference type="EMBL" id="JACIDA010000001">
    <property type="protein sequence ID" value="MBB3872106.1"/>
    <property type="molecule type" value="Genomic_DNA"/>
</dbReference>
<name>A0A7W6A4H1_9CAUL</name>
<evidence type="ECO:0000313" key="1">
    <source>
        <dbReference type="EMBL" id="MBB3872106.1"/>
    </source>
</evidence>
<dbReference type="Proteomes" id="UP000532936">
    <property type="component" value="Unassembled WGS sequence"/>
</dbReference>
<organism evidence="1 2">
    <name type="scientific">Brevundimonas mediterranea</name>
    <dbReference type="NCBI Taxonomy" id="74329"/>
    <lineage>
        <taxon>Bacteria</taxon>
        <taxon>Pseudomonadati</taxon>
        <taxon>Pseudomonadota</taxon>
        <taxon>Alphaproteobacteria</taxon>
        <taxon>Caulobacterales</taxon>
        <taxon>Caulobacteraceae</taxon>
        <taxon>Brevundimonas</taxon>
    </lineage>
</organism>
<proteinExistence type="predicted"/>
<dbReference type="AlphaFoldDB" id="A0A7W6A4H1"/>
<dbReference type="RefSeq" id="WP_183196207.1">
    <property type="nucleotide sequence ID" value="NZ_JACIDA010000001.1"/>
</dbReference>
<accession>A0A7W6A4H1</accession>
<gene>
    <name evidence="1" type="ORF">GGR11_001620</name>
</gene>
<reference evidence="1 2" key="1">
    <citation type="submission" date="2020-08" db="EMBL/GenBank/DDBJ databases">
        <title>Genomic Encyclopedia of Type Strains, Phase IV (KMG-IV): sequencing the most valuable type-strain genomes for metagenomic binning, comparative biology and taxonomic classification.</title>
        <authorList>
            <person name="Goeker M."/>
        </authorList>
    </citation>
    <scope>NUCLEOTIDE SEQUENCE [LARGE SCALE GENOMIC DNA]</scope>
    <source>
        <strain evidence="1 2">DSM 14878</strain>
    </source>
</reference>